<feature type="region of interest" description="Disordered" evidence="1">
    <location>
        <begin position="162"/>
        <end position="184"/>
    </location>
</feature>
<dbReference type="PANTHER" id="PTHR32063">
    <property type="match status" value="1"/>
</dbReference>
<proteinExistence type="predicted"/>
<sequence>MVITTHDLAAREDLKRRLEERFGDVGGEWSGLRARVLRLENGPPVGFPVVFRVSGEDLEALQRLAAAVAEVMRANPHLKEVNFDWNEMGKMIRIDIDQDRARALGVSSQELSAFLHSLLTGVAVTQMRTGDQLVDVIVRAAGDERARISALADINIPTRSGRYVPLAPEGPARSRPRARIRSRR</sequence>
<dbReference type="AlphaFoldDB" id="A0A080MA17"/>
<dbReference type="Proteomes" id="UP000020077">
    <property type="component" value="Unassembled WGS sequence"/>
</dbReference>
<gene>
    <name evidence="2" type="ORF">AW09_000745</name>
</gene>
<dbReference type="Pfam" id="PF00873">
    <property type="entry name" value="ACR_tran"/>
    <property type="match status" value="1"/>
</dbReference>
<name>A0A080MA17_9PROT</name>
<dbReference type="Gene3D" id="3.30.70.1440">
    <property type="entry name" value="Multidrug efflux transporter AcrB pore domain"/>
    <property type="match status" value="1"/>
</dbReference>
<dbReference type="EMBL" id="JDVG02000127">
    <property type="protein sequence ID" value="KFB73974.1"/>
    <property type="molecule type" value="Genomic_DNA"/>
</dbReference>
<comment type="caution">
    <text evidence="2">The sequence shown here is derived from an EMBL/GenBank/DDBJ whole genome shotgun (WGS) entry which is preliminary data.</text>
</comment>
<dbReference type="GO" id="GO:0005886">
    <property type="term" value="C:plasma membrane"/>
    <property type="evidence" value="ECO:0007669"/>
    <property type="project" value="TreeGrafter"/>
</dbReference>
<evidence type="ECO:0000313" key="3">
    <source>
        <dbReference type="Proteomes" id="UP000020077"/>
    </source>
</evidence>
<feature type="compositionally biased region" description="Basic residues" evidence="1">
    <location>
        <begin position="174"/>
        <end position="184"/>
    </location>
</feature>
<dbReference type="Gene3D" id="3.30.70.1430">
    <property type="entry name" value="Multidrug efflux transporter AcrB pore domain"/>
    <property type="match status" value="1"/>
</dbReference>
<organism evidence="2 3">
    <name type="scientific">Candidatus Accumulibacter phosphatis</name>
    <dbReference type="NCBI Taxonomy" id="327160"/>
    <lineage>
        <taxon>Bacteria</taxon>
        <taxon>Pseudomonadati</taxon>
        <taxon>Pseudomonadota</taxon>
        <taxon>Betaproteobacteria</taxon>
        <taxon>Candidatus Accumulibacter</taxon>
    </lineage>
</organism>
<dbReference type="PANTHER" id="PTHR32063:SF18">
    <property type="entry name" value="CATION EFFLUX SYSTEM PROTEIN"/>
    <property type="match status" value="1"/>
</dbReference>
<dbReference type="GO" id="GO:0042910">
    <property type="term" value="F:xenobiotic transmembrane transporter activity"/>
    <property type="evidence" value="ECO:0007669"/>
    <property type="project" value="TreeGrafter"/>
</dbReference>
<protein>
    <submittedName>
        <fullName evidence="2">Multidrug efflux protein</fullName>
    </submittedName>
</protein>
<dbReference type="Gene3D" id="3.30.2090.10">
    <property type="entry name" value="Multidrug efflux transporter AcrB TolC docking domain, DN and DC subdomains"/>
    <property type="match status" value="1"/>
</dbReference>
<evidence type="ECO:0000313" key="2">
    <source>
        <dbReference type="EMBL" id="KFB73974.1"/>
    </source>
</evidence>
<dbReference type="InterPro" id="IPR027463">
    <property type="entry name" value="AcrB_DN_DC_subdom"/>
</dbReference>
<accession>A0A080MA17</accession>
<reference evidence="2 3" key="1">
    <citation type="submission" date="2014-02" db="EMBL/GenBank/DDBJ databases">
        <title>Expanding our view of genomic diversity in Candidatus Accumulibacter clades.</title>
        <authorList>
            <person name="Skennerton C.T."/>
            <person name="Barr J.J."/>
            <person name="Slater F.R."/>
            <person name="Bond P.L."/>
            <person name="Tyson G.W."/>
        </authorList>
    </citation>
    <scope>NUCLEOTIDE SEQUENCE [LARGE SCALE GENOMIC DNA]</scope>
    <source>
        <strain evidence="3">BA-91</strain>
    </source>
</reference>
<evidence type="ECO:0000256" key="1">
    <source>
        <dbReference type="SAM" id="MobiDB-lite"/>
    </source>
</evidence>
<dbReference type="InterPro" id="IPR001036">
    <property type="entry name" value="Acrflvin-R"/>
</dbReference>
<dbReference type="SUPFAM" id="SSF82714">
    <property type="entry name" value="Multidrug efflux transporter AcrB TolC docking domain, DN and DC subdomains"/>
    <property type="match status" value="1"/>
</dbReference>